<dbReference type="InterPro" id="IPR029787">
    <property type="entry name" value="Nucleotide_cyclase"/>
</dbReference>
<dbReference type="InterPro" id="IPR001638">
    <property type="entry name" value="Solute-binding_3/MltF_N"/>
</dbReference>
<dbReference type="SUPFAM" id="SSF53850">
    <property type="entry name" value="Periplasmic binding protein-like II"/>
    <property type="match status" value="1"/>
</dbReference>
<dbReference type="InterPro" id="IPR043128">
    <property type="entry name" value="Rev_trsase/Diguanyl_cyclase"/>
</dbReference>
<sequence>MRRISLYLIAATLLLSGILSDRSFAQTDSDRQTKIVFAGSADYPPFEWLDAKGRAKGFIIDLQESMGRHGGRTVEHRLENWPDAVSAVKTGKADVIAFFASEERSQHFDFTLPFYHLSHAIFSHTKGRQFRSLDNLKGFRTAVVSGSYAERRLQEEQTGITLVPVDTERACVEVVHTGLADACIEVSLTSRQNATGMDVVQTSHLFWHQPYVFGVRKGNTELLEWMNRELAAMQADGTYFSIYERWKKALEWHPPTMTDHLQTIAWILIPLVLLGLAGLSLSWYLKRQVAKRTRQLRYLAEYDVMTGLHSRQAFADRLEQRLVQKSGHPPVVVFLRLKNLESINSLFGRSGYEKMIKDFAHRLQYLDFLETTHSGIGYFILAARPGTPPARIYDLLKISCKIDGVDVTPEVVMGVSVGKVAMGSSGPKAEEYIRQAITAYSAAIHENLSWRTYSPQLEPDSDDLILLHDLHLHGTRDMHLVYQPKLDLASGRIQEAEALIRWHHPKLGMISPGKFIPMLEKSGLIRQVTRWVIKEAVQELIRCREYNARFRISVNISANDLTDEDLVDFIKEQLEPDIRKGLCFEVTETEIIQNPDHAREVISDLHDAGVRWAIDDFGTGHSCLTYLSRFDIDEVKLDRSFVKNILTSPRDFDIVAGMIHLSHNLGLTVTAEGMEDEATLNALAKMGCDTAQGYVIARPMPAKDIYPLIK</sequence>
<dbReference type="Pfam" id="PF00563">
    <property type="entry name" value="EAL"/>
    <property type="match status" value="1"/>
</dbReference>
<gene>
    <name evidence="4" type="ORF">Dpo_5c00490</name>
</gene>
<dbReference type="EMBL" id="APJX01000005">
    <property type="protein sequence ID" value="EMS79126.1"/>
    <property type="molecule type" value="Genomic_DNA"/>
</dbReference>
<dbReference type="SUPFAM" id="SSF55073">
    <property type="entry name" value="Nucleotide cyclase"/>
    <property type="match status" value="1"/>
</dbReference>
<proteinExistence type="predicted"/>
<dbReference type="CDD" id="cd01948">
    <property type="entry name" value="EAL"/>
    <property type="match status" value="1"/>
</dbReference>
<dbReference type="SMART" id="SM00267">
    <property type="entry name" value="GGDEF"/>
    <property type="match status" value="1"/>
</dbReference>
<evidence type="ECO:0000259" key="3">
    <source>
        <dbReference type="PROSITE" id="PS50883"/>
    </source>
</evidence>
<feature type="transmembrane region" description="Helical" evidence="1">
    <location>
        <begin position="264"/>
        <end position="285"/>
    </location>
</feature>
<dbReference type="Proteomes" id="UP000014216">
    <property type="component" value="Unassembled WGS sequence"/>
</dbReference>
<dbReference type="InterPro" id="IPR050706">
    <property type="entry name" value="Cyclic-di-GMP_PDE-like"/>
</dbReference>
<keyword evidence="2" id="KW-0732">Signal</keyword>
<dbReference type="InterPro" id="IPR000160">
    <property type="entry name" value="GGDEF_dom"/>
</dbReference>
<evidence type="ECO:0000256" key="1">
    <source>
        <dbReference type="SAM" id="Phobius"/>
    </source>
</evidence>
<dbReference type="RefSeq" id="WP_006966227.1">
    <property type="nucleotide sequence ID" value="NZ_APJX01000005.1"/>
</dbReference>
<dbReference type="CDD" id="cd13704">
    <property type="entry name" value="PBP2_HisK"/>
    <property type="match status" value="1"/>
</dbReference>
<comment type="caution">
    <text evidence="4">The sequence shown here is derived from an EMBL/GenBank/DDBJ whole genome shotgun (WGS) entry which is preliminary data.</text>
</comment>
<evidence type="ECO:0000256" key="2">
    <source>
        <dbReference type="SAM" id="SignalP"/>
    </source>
</evidence>
<keyword evidence="1" id="KW-1133">Transmembrane helix</keyword>
<feature type="signal peptide" evidence="2">
    <location>
        <begin position="1"/>
        <end position="25"/>
    </location>
</feature>
<evidence type="ECO:0000313" key="5">
    <source>
        <dbReference type="Proteomes" id="UP000014216"/>
    </source>
</evidence>
<dbReference type="Pfam" id="PF00497">
    <property type="entry name" value="SBP_bac_3"/>
    <property type="match status" value="1"/>
</dbReference>
<dbReference type="PANTHER" id="PTHR33121">
    <property type="entry name" value="CYCLIC DI-GMP PHOSPHODIESTERASE PDEF"/>
    <property type="match status" value="1"/>
</dbReference>
<keyword evidence="1" id="KW-0472">Membrane</keyword>
<evidence type="ECO:0000313" key="4">
    <source>
        <dbReference type="EMBL" id="EMS79126.1"/>
    </source>
</evidence>
<dbReference type="InterPro" id="IPR035919">
    <property type="entry name" value="EAL_sf"/>
</dbReference>
<dbReference type="AlphaFoldDB" id="S0G515"/>
<dbReference type="SMART" id="SM00052">
    <property type="entry name" value="EAL"/>
    <property type="match status" value="1"/>
</dbReference>
<accession>S0G515</accession>
<dbReference type="Gene3D" id="3.30.70.270">
    <property type="match status" value="1"/>
</dbReference>
<organism evidence="4 5">
    <name type="scientific">Desulfotignum phosphitoxidans DSM 13687</name>
    <dbReference type="NCBI Taxonomy" id="1286635"/>
    <lineage>
        <taxon>Bacteria</taxon>
        <taxon>Pseudomonadati</taxon>
        <taxon>Thermodesulfobacteriota</taxon>
        <taxon>Desulfobacteria</taxon>
        <taxon>Desulfobacterales</taxon>
        <taxon>Desulfobacteraceae</taxon>
        <taxon>Desulfotignum</taxon>
    </lineage>
</organism>
<dbReference type="SMART" id="SM00062">
    <property type="entry name" value="PBPb"/>
    <property type="match status" value="1"/>
</dbReference>
<keyword evidence="5" id="KW-1185">Reference proteome</keyword>
<dbReference type="SUPFAM" id="SSF141868">
    <property type="entry name" value="EAL domain-like"/>
    <property type="match status" value="1"/>
</dbReference>
<dbReference type="GO" id="GO:0071111">
    <property type="term" value="F:cyclic-guanylate-specific phosphodiesterase activity"/>
    <property type="evidence" value="ECO:0007669"/>
    <property type="project" value="InterPro"/>
</dbReference>
<keyword evidence="1" id="KW-0812">Transmembrane</keyword>
<reference evidence="4 5" key="1">
    <citation type="journal article" date="2013" name="Genome Announc.">
        <title>Draft Genome Sequence of Desulfotignum phosphitoxidans DSM 13687 Strain FiPS-3.</title>
        <authorList>
            <person name="Poehlein A."/>
            <person name="Daniel R."/>
            <person name="Simeonova D.D."/>
        </authorList>
    </citation>
    <scope>NUCLEOTIDE SEQUENCE [LARGE SCALE GENOMIC DNA]</scope>
    <source>
        <strain evidence="4 5">DSM 13687</strain>
    </source>
</reference>
<dbReference type="PATRIC" id="fig|1286635.3.peg.2511"/>
<dbReference type="Gene3D" id="3.20.20.450">
    <property type="entry name" value="EAL domain"/>
    <property type="match status" value="1"/>
</dbReference>
<dbReference type="OrthoDB" id="9759431at2"/>
<feature type="chain" id="PRO_5004487067" evidence="2">
    <location>
        <begin position="26"/>
        <end position="710"/>
    </location>
</feature>
<name>S0G515_9BACT</name>
<dbReference type="Gene3D" id="3.40.190.10">
    <property type="entry name" value="Periplasmic binding protein-like II"/>
    <property type="match status" value="2"/>
</dbReference>
<dbReference type="PROSITE" id="PS50883">
    <property type="entry name" value="EAL"/>
    <property type="match status" value="1"/>
</dbReference>
<feature type="domain" description="EAL" evidence="3">
    <location>
        <begin position="459"/>
        <end position="710"/>
    </location>
</feature>
<dbReference type="PANTHER" id="PTHR33121:SF70">
    <property type="entry name" value="SIGNALING PROTEIN YKOW"/>
    <property type="match status" value="1"/>
</dbReference>
<dbReference type="InterPro" id="IPR001633">
    <property type="entry name" value="EAL_dom"/>
</dbReference>
<dbReference type="Pfam" id="PF00990">
    <property type="entry name" value="GGDEF"/>
    <property type="match status" value="1"/>
</dbReference>
<protein>
    <submittedName>
        <fullName evidence="4">Diguanylate cyclase/phosphodiesterase</fullName>
    </submittedName>
</protein>